<dbReference type="Proteomes" id="UP000766486">
    <property type="component" value="Unassembled WGS sequence"/>
</dbReference>
<reference evidence="3 4" key="1">
    <citation type="submission" date="2019-06" db="EMBL/GenBank/DDBJ databases">
        <authorList>
            <person name="Broberg M."/>
        </authorList>
    </citation>
    <scope>NUCLEOTIDE SEQUENCE [LARGE SCALE GENOMIC DNA]</scope>
</reference>
<feature type="region of interest" description="Disordered" evidence="1">
    <location>
        <begin position="113"/>
        <end position="156"/>
    </location>
</feature>
<accession>A0ABY6UNT7</accession>
<dbReference type="PANTHER" id="PTHR33099:SF7">
    <property type="entry name" value="MYND-TYPE DOMAIN-CONTAINING PROTEIN"/>
    <property type="match status" value="1"/>
</dbReference>
<organism evidence="3 4">
    <name type="scientific">Bionectria ochroleuca</name>
    <name type="common">Gliocladium roseum</name>
    <dbReference type="NCBI Taxonomy" id="29856"/>
    <lineage>
        <taxon>Eukaryota</taxon>
        <taxon>Fungi</taxon>
        <taxon>Dikarya</taxon>
        <taxon>Ascomycota</taxon>
        <taxon>Pezizomycotina</taxon>
        <taxon>Sordariomycetes</taxon>
        <taxon>Hypocreomycetidae</taxon>
        <taxon>Hypocreales</taxon>
        <taxon>Bionectriaceae</taxon>
        <taxon>Clonostachys</taxon>
    </lineage>
</organism>
<dbReference type="InterPro" id="IPR005123">
    <property type="entry name" value="Oxoglu/Fe-dep_dioxygenase_dom"/>
</dbReference>
<feature type="domain" description="Fe2OG dioxygenase" evidence="2">
    <location>
        <begin position="245"/>
        <end position="342"/>
    </location>
</feature>
<feature type="compositionally biased region" description="Acidic residues" evidence="1">
    <location>
        <begin position="48"/>
        <end position="62"/>
    </location>
</feature>
<evidence type="ECO:0000259" key="2">
    <source>
        <dbReference type="PROSITE" id="PS51471"/>
    </source>
</evidence>
<gene>
    <name evidence="3" type="ORF">CLO192961_LOCUS338415</name>
</gene>
<evidence type="ECO:0000256" key="1">
    <source>
        <dbReference type="SAM" id="MobiDB-lite"/>
    </source>
</evidence>
<feature type="compositionally biased region" description="Polar residues" evidence="1">
    <location>
        <begin position="133"/>
        <end position="146"/>
    </location>
</feature>
<name>A0ABY6UNT7_BIOOC</name>
<protein>
    <recommendedName>
        <fullName evidence="2">Fe2OG dioxygenase domain-containing protein</fullName>
    </recommendedName>
</protein>
<dbReference type="PANTHER" id="PTHR33099">
    <property type="entry name" value="FE2OG DIOXYGENASE DOMAIN-CONTAINING PROTEIN"/>
    <property type="match status" value="1"/>
</dbReference>
<dbReference type="InterPro" id="IPR044862">
    <property type="entry name" value="Pro_4_hyd_alph_FE2OG_OXY"/>
</dbReference>
<proteinExistence type="predicted"/>
<feature type="compositionally biased region" description="Acidic residues" evidence="1">
    <location>
        <begin position="70"/>
        <end position="82"/>
    </location>
</feature>
<dbReference type="Gene3D" id="2.60.120.620">
    <property type="entry name" value="q2cbj1_9rhob like domain"/>
    <property type="match status" value="1"/>
</dbReference>
<feature type="region of interest" description="Disordered" evidence="1">
    <location>
        <begin position="1"/>
        <end position="82"/>
    </location>
</feature>
<dbReference type="Pfam" id="PF13640">
    <property type="entry name" value="2OG-FeII_Oxy_3"/>
    <property type="match status" value="1"/>
</dbReference>
<comment type="caution">
    <text evidence="3">The sequence shown here is derived from an EMBL/GenBank/DDBJ whole genome shotgun (WGS) entry which is preliminary data.</text>
</comment>
<sequence>MASLFSSQEVKDSSNLFETGHGPVPDIAPPEEDPQIGPSPPPPGWSLQDEEYESWEDEESEMFADSAPDGPDEEVLDDKEEDTNDQLRALQYCVEANYKEFLFACGGTVTISSEHQEDPAPASEDTASRPESAPSNMSSQISSTHPPVTLRWDPQDVSTPASHSKLIFPTEESTAGNLKHLLADMKPATFGRGGEDVYDESYRKASKLDPQNFSTNFCPYSAGIIGVISRLLLPDPDFEEQRVIKAELYKLNVYTGPSGHFRSHVDTPRSRSQFGSLVVCLPVKHDGGALEVRHKDEVMKFDWVSTSEQSELQWAAFYSDCEHEVFPVQSGYRITLTYNLYAAFDSIRPLGNFNPLTESQTPLDKEIEALVGDVTFLPNGGYLGFYTTHTYPHNDSEGCLEDTLKGLDMVIWRDFQKLGCGVCFRPVLTPVDIFDHHDLVLPFKLGKKFSLRAIHGYVEDLDNWNDLVKGDWGLEHISVEDIIWLNQPTLETKKAAFAYTAYGNEASSCLAYTVCSIIIAVPQILDGKRADLETTFDMTVVEDDWEKNSPYD</sequence>
<evidence type="ECO:0000313" key="4">
    <source>
        <dbReference type="Proteomes" id="UP000766486"/>
    </source>
</evidence>
<dbReference type="PROSITE" id="PS51471">
    <property type="entry name" value="FE2OG_OXY"/>
    <property type="match status" value="1"/>
</dbReference>
<evidence type="ECO:0000313" key="3">
    <source>
        <dbReference type="EMBL" id="VUC33010.1"/>
    </source>
</evidence>
<feature type="compositionally biased region" description="Polar residues" evidence="1">
    <location>
        <begin position="1"/>
        <end position="17"/>
    </location>
</feature>
<dbReference type="EMBL" id="CABFNS010000853">
    <property type="protein sequence ID" value="VUC33010.1"/>
    <property type="molecule type" value="Genomic_DNA"/>
</dbReference>
<keyword evidence="4" id="KW-1185">Reference proteome</keyword>